<keyword evidence="1" id="KW-1133">Transmembrane helix</keyword>
<evidence type="ECO:0000313" key="2">
    <source>
        <dbReference type="EMBL" id="MBD2532222.1"/>
    </source>
</evidence>
<accession>A0ABR8DRY7</accession>
<keyword evidence="3" id="KW-1185">Reference proteome</keyword>
<gene>
    <name evidence="2" type="ORF">H6G97_22630</name>
</gene>
<organism evidence="2 3">
    <name type="scientific">Nostoc flagelliforme FACHB-838</name>
    <dbReference type="NCBI Taxonomy" id="2692904"/>
    <lineage>
        <taxon>Bacteria</taxon>
        <taxon>Bacillati</taxon>
        <taxon>Cyanobacteriota</taxon>
        <taxon>Cyanophyceae</taxon>
        <taxon>Nostocales</taxon>
        <taxon>Nostocaceae</taxon>
        <taxon>Nostoc</taxon>
    </lineage>
</organism>
<name>A0ABR8DRY7_9NOSO</name>
<dbReference type="EMBL" id="JACJSI010000052">
    <property type="protein sequence ID" value="MBD2532222.1"/>
    <property type="molecule type" value="Genomic_DNA"/>
</dbReference>
<evidence type="ECO:0000256" key="1">
    <source>
        <dbReference type="SAM" id="Phobius"/>
    </source>
</evidence>
<protein>
    <submittedName>
        <fullName evidence="2">Uncharacterized protein</fullName>
    </submittedName>
</protein>
<feature type="transmembrane region" description="Helical" evidence="1">
    <location>
        <begin position="20"/>
        <end position="38"/>
    </location>
</feature>
<evidence type="ECO:0000313" key="3">
    <source>
        <dbReference type="Proteomes" id="UP000623440"/>
    </source>
</evidence>
<comment type="caution">
    <text evidence="2">The sequence shown here is derived from an EMBL/GenBank/DDBJ whole genome shotgun (WGS) entry which is preliminary data.</text>
</comment>
<sequence>MKNAYPNHIERTCIIFQSEIVLVITIALLTDTISIPLLRFSTAMVRLGLGNTITSKTRSPLIHY</sequence>
<keyword evidence="1" id="KW-0812">Transmembrane</keyword>
<proteinExistence type="predicted"/>
<reference evidence="2 3" key="1">
    <citation type="journal article" date="2020" name="ISME J.">
        <title>Comparative genomics reveals insights into cyanobacterial evolution and habitat adaptation.</title>
        <authorList>
            <person name="Chen M.Y."/>
            <person name="Teng W.K."/>
            <person name="Zhao L."/>
            <person name="Hu C.X."/>
            <person name="Zhou Y.K."/>
            <person name="Han B.P."/>
            <person name="Song L.R."/>
            <person name="Shu W.S."/>
        </authorList>
    </citation>
    <scope>NUCLEOTIDE SEQUENCE [LARGE SCALE GENOMIC DNA]</scope>
    <source>
        <strain evidence="2 3">FACHB-838</strain>
    </source>
</reference>
<dbReference type="Proteomes" id="UP000623440">
    <property type="component" value="Unassembled WGS sequence"/>
</dbReference>
<dbReference type="RefSeq" id="WP_190942878.1">
    <property type="nucleotide sequence ID" value="NZ_JACJSI010000052.1"/>
</dbReference>
<keyword evidence="1" id="KW-0472">Membrane</keyword>